<evidence type="ECO:0000313" key="2">
    <source>
        <dbReference type="EMBL" id="JAP19670.1"/>
    </source>
</evidence>
<dbReference type="AlphaFoldDB" id="A0A0V0HJH5"/>
<name>A0A0V0HJH5_SOLCH</name>
<keyword evidence="1" id="KW-1133">Transmembrane helix</keyword>
<sequence>MHFHSNSVHHLILAFCNSKISKFLHLSFSMCYFITMLLLFLKTMLALFFDCANFSFYIIGRRSFINNTKSWTLAKGNDYFLTDFANRARI</sequence>
<feature type="transmembrane region" description="Helical" evidence="1">
    <location>
        <begin position="32"/>
        <end position="59"/>
    </location>
</feature>
<reference evidence="2" key="1">
    <citation type="submission" date="2015-12" db="EMBL/GenBank/DDBJ databases">
        <title>Gene expression during late stages of embryo sac development: a critical building block for successful pollen-pistil interactions.</title>
        <authorList>
            <person name="Liu Y."/>
            <person name="Joly V."/>
            <person name="Sabar M."/>
            <person name="Matton D.P."/>
        </authorList>
    </citation>
    <scope>NUCLEOTIDE SEQUENCE</scope>
</reference>
<dbReference type="EMBL" id="GEDG01019764">
    <property type="protein sequence ID" value="JAP19670.1"/>
    <property type="molecule type" value="Transcribed_RNA"/>
</dbReference>
<accession>A0A0V0HJH5</accession>
<keyword evidence="1" id="KW-0472">Membrane</keyword>
<protein>
    <submittedName>
        <fullName evidence="2">Putative ovule protein</fullName>
    </submittedName>
</protein>
<keyword evidence="1" id="KW-0812">Transmembrane</keyword>
<organism evidence="2">
    <name type="scientific">Solanum chacoense</name>
    <name type="common">Chaco potato</name>
    <dbReference type="NCBI Taxonomy" id="4108"/>
    <lineage>
        <taxon>Eukaryota</taxon>
        <taxon>Viridiplantae</taxon>
        <taxon>Streptophyta</taxon>
        <taxon>Embryophyta</taxon>
        <taxon>Tracheophyta</taxon>
        <taxon>Spermatophyta</taxon>
        <taxon>Magnoliopsida</taxon>
        <taxon>eudicotyledons</taxon>
        <taxon>Gunneridae</taxon>
        <taxon>Pentapetalae</taxon>
        <taxon>asterids</taxon>
        <taxon>lamiids</taxon>
        <taxon>Solanales</taxon>
        <taxon>Solanaceae</taxon>
        <taxon>Solanoideae</taxon>
        <taxon>Solaneae</taxon>
        <taxon>Solanum</taxon>
    </lineage>
</organism>
<proteinExistence type="predicted"/>
<evidence type="ECO:0000256" key="1">
    <source>
        <dbReference type="SAM" id="Phobius"/>
    </source>
</evidence>